<dbReference type="PANTHER" id="PTHR34835:SF90">
    <property type="entry name" value="AMINOTRANSFERASE-LIKE PLANT MOBILE DOMAIN-CONTAINING PROTEIN"/>
    <property type="match status" value="1"/>
</dbReference>
<keyword evidence="1" id="KW-1133">Transmembrane helix</keyword>
<reference evidence="2 3" key="1">
    <citation type="submission" date="2024-06" db="EMBL/GenBank/DDBJ databases">
        <title>A chromosome level genome sequence of Diviner's sage (Salvia divinorum).</title>
        <authorList>
            <person name="Ford S.A."/>
            <person name="Ro D.-K."/>
            <person name="Ness R.W."/>
            <person name="Phillips M.A."/>
        </authorList>
    </citation>
    <scope>NUCLEOTIDE SEQUENCE [LARGE SCALE GENOMIC DNA]</scope>
    <source>
        <strain evidence="2">SAF-2024a</strain>
        <tissue evidence="2">Leaf</tissue>
    </source>
</reference>
<keyword evidence="1" id="KW-0812">Transmembrane</keyword>
<feature type="transmembrane region" description="Helical" evidence="1">
    <location>
        <begin position="12"/>
        <end position="31"/>
    </location>
</feature>
<evidence type="ECO:0000313" key="3">
    <source>
        <dbReference type="Proteomes" id="UP001567538"/>
    </source>
</evidence>
<protein>
    <recommendedName>
        <fullName evidence="4">Aminotransferase-like plant mobile domain-containing protein</fullName>
    </recommendedName>
</protein>
<sequence length="270" mass="31228">MQKSAVRELGFGGLLYYNIAYVPTTLAYWLLEHFDHLSCSLKLPNGEEIHIEDKDVELVLGFPRGEVEFERSDRLRGLSYLETIPVDEEVDVSLMRTKPLQTEMMRDTEGGQWFRKIFLLLMETTLIETSPCGYVKPRIVDIIDDLPNVKNLNWCEYLLTNLIRTHKLLEKHKSKVFSGPIVFLVAFYVDRVVHCRRRVPRAIPRIKGWTSTILSMREGNEMKEMNFGLCHVSGQHDTNELESAEKNKRVDGVDLPLDGEMGNMRGVWEI</sequence>
<evidence type="ECO:0000313" key="2">
    <source>
        <dbReference type="EMBL" id="KAL1565440.1"/>
    </source>
</evidence>
<keyword evidence="1" id="KW-0472">Membrane</keyword>
<evidence type="ECO:0008006" key="4">
    <source>
        <dbReference type="Google" id="ProtNLM"/>
    </source>
</evidence>
<proteinExistence type="predicted"/>
<accession>A0ABD1I9P8</accession>
<comment type="caution">
    <text evidence="2">The sequence shown here is derived from an EMBL/GenBank/DDBJ whole genome shotgun (WGS) entry which is preliminary data.</text>
</comment>
<name>A0ABD1I9P8_SALDI</name>
<dbReference type="AlphaFoldDB" id="A0ABD1I9P8"/>
<evidence type="ECO:0000256" key="1">
    <source>
        <dbReference type="SAM" id="Phobius"/>
    </source>
</evidence>
<dbReference type="EMBL" id="JBEAFC010000003">
    <property type="protein sequence ID" value="KAL1565440.1"/>
    <property type="molecule type" value="Genomic_DNA"/>
</dbReference>
<keyword evidence="3" id="KW-1185">Reference proteome</keyword>
<dbReference type="PANTHER" id="PTHR34835">
    <property type="entry name" value="OS07G0283600 PROTEIN-RELATED"/>
    <property type="match status" value="1"/>
</dbReference>
<dbReference type="Proteomes" id="UP001567538">
    <property type="component" value="Unassembled WGS sequence"/>
</dbReference>
<organism evidence="2 3">
    <name type="scientific">Salvia divinorum</name>
    <name type="common">Maria pastora</name>
    <name type="synonym">Diviner's sage</name>
    <dbReference type="NCBI Taxonomy" id="28513"/>
    <lineage>
        <taxon>Eukaryota</taxon>
        <taxon>Viridiplantae</taxon>
        <taxon>Streptophyta</taxon>
        <taxon>Embryophyta</taxon>
        <taxon>Tracheophyta</taxon>
        <taxon>Spermatophyta</taxon>
        <taxon>Magnoliopsida</taxon>
        <taxon>eudicotyledons</taxon>
        <taxon>Gunneridae</taxon>
        <taxon>Pentapetalae</taxon>
        <taxon>asterids</taxon>
        <taxon>lamiids</taxon>
        <taxon>Lamiales</taxon>
        <taxon>Lamiaceae</taxon>
        <taxon>Nepetoideae</taxon>
        <taxon>Mentheae</taxon>
        <taxon>Salviinae</taxon>
        <taxon>Salvia</taxon>
        <taxon>Salvia subgen. Calosphace</taxon>
    </lineage>
</organism>
<gene>
    <name evidence="2" type="ORF">AAHA92_07658</name>
</gene>